<feature type="region of interest" description="Disordered" evidence="1">
    <location>
        <begin position="101"/>
        <end position="133"/>
    </location>
</feature>
<feature type="region of interest" description="Disordered" evidence="1">
    <location>
        <begin position="39"/>
        <end position="58"/>
    </location>
</feature>
<accession>A0A448X8N7</accession>
<sequence length="133" mass="14920">RSGRRHGQIGPVGIGRRRRAKGKTTAACATRHLGQETCGEMENEKRESGRRRGEREQECTYPRPAVALIRRVASQRRVEAEIRCGHWFIGVECNFKPFTRQSAQPMPGKPELIGSHQEGQITEPPFLANSKAS</sequence>
<evidence type="ECO:0000313" key="2">
    <source>
        <dbReference type="EMBL" id="VEL30751.1"/>
    </source>
</evidence>
<gene>
    <name evidence="2" type="ORF">PXEA_LOCUS24191</name>
</gene>
<dbReference type="EMBL" id="CAAALY010115156">
    <property type="protein sequence ID" value="VEL30751.1"/>
    <property type="molecule type" value="Genomic_DNA"/>
</dbReference>
<evidence type="ECO:0000256" key="1">
    <source>
        <dbReference type="SAM" id="MobiDB-lite"/>
    </source>
</evidence>
<protein>
    <submittedName>
        <fullName evidence="2">Uncharacterized protein</fullName>
    </submittedName>
</protein>
<dbReference type="AlphaFoldDB" id="A0A448X8N7"/>
<reference evidence="2" key="1">
    <citation type="submission" date="2018-11" db="EMBL/GenBank/DDBJ databases">
        <authorList>
            <consortium name="Pathogen Informatics"/>
        </authorList>
    </citation>
    <scope>NUCLEOTIDE SEQUENCE</scope>
</reference>
<comment type="caution">
    <text evidence="2">The sequence shown here is derived from an EMBL/GenBank/DDBJ whole genome shotgun (WGS) entry which is preliminary data.</text>
</comment>
<feature type="non-terminal residue" evidence="2">
    <location>
        <position position="1"/>
    </location>
</feature>
<proteinExistence type="predicted"/>
<name>A0A448X8N7_9PLAT</name>
<organism evidence="2 3">
    <name type="scientific">Protopolystoma xenopodis</name>
    <dbReference type="NCBI Taxonomy" id="117903"/>
    <lineage>
        <taxon>Eukaryota</taxon>
        <taxon>Metazoa</taxon>
        <taxon>Spiralia</taxon>
        <taxon>Lophotrochozoa</taxon>
        <taxon>Platyhelminthes</taxon>
        <taxon>Monogenea</taxon>
        <taxon>Polyopisthocotylea</taxon>
        <taxon>Polystomatidea</taxon>
        <taxon>Polystomatidae</taxon>
        <taxon>Protopolystoma</taxon>
    </lineage>
</organism>
<evidence type="ECO:0000313" key="3">
    <source>
        <dbReference type="Proteomes" id="UP000784294"/>
    </source>
</evidence>
<keyword evidence="3" id="KW-1185">Reference proteome</keyword>
<feature type="region of interest" description="Disordered" evidence="1">
    <location>
        <begin position="1"/>
        <end position="26"/>
    </location>
</feature>
<dbReference type="Proteomes" id="UP000784294">
    <property type="component" value="Unassembled WGS sequence"/>
</dbReference>
<feature type="compositionally biased region" description="Basic and acidic residues" evidence="1">
    <location>
        <begin position="42"/>
        <end position="58"/>
    </location>
</feature>